<proteinExistence type="predicted"/>
<dbReference type="PANTHER" id="PTHR43877">
    <property type="entry name" value="AMINOALKYLPHOSPHONATE N-ACETYLTRANSFERASE-RELATED-RELATED"/>
    <property type="match status" value="1"/>
</dbReference>
<keyword evidence="5" id="KW-1185">Reference proteome</keyword>
<dbReference type="Pfam" id="PF00583">
    <property type="entry name" value="Acetyltransf_1"/>
    <property type="match status" value="1"/>
</dbReference>
<organism evidence="4 5">
    <name type="scientific">Shimia thalassica</name>
    <dbReference type="NCBI Taxonomy" id="1715693"/>
    <lineage>
        <taxon>Bacteria</taxon>
        <taxon>Pseudomonadati</taxon>
        <taxon>Pseudomonadota</taxon>
        <taxon>Alphaproteobacteria</taxon>
        <taxon>Rhodobacterales</taxon>
        <taxon>Roseobacteraceae</taxon>
    </lineage>
</organism>
<dbReference type="CDD" id="cd04301">
    <property type="entry name" value="NAT_SF"/>
    <property type="match status" value="1"/>
</dbReference>
<dbReference type="InterPro" id="IPR050832">
    <property type="entry name" value="Bact_Acetyltransf"/>
</dbReference>
<dbReference type="AlphaFoldDB" id="A0A0P1I2V1"/>
<evidence type="ECO:0000256" key="2">
    <source>
        <dbReference type="ARBA" id="ARBA00023315"/>
    </source>
</evidence>
<name>A0A0P1I2V1_9RHOB</name>
<dbReference type="Gene3D" id="3.40.630.30">
    <property type="match status" value="1"/>
</dbReference>
<protein>
    <submittedName>
        <fullName evidence="4">N-acetylglutamate synthase</fullName>
    </submittedName>
</protein>
<evidence type="ECO:0000256" key="1">
    <source>
        <dbReference type="ARBA" id="ARBA00022679"/>
    </source>
</evidence>
<dbReference type="EMBL" id="CYTW01000001">
    <property type="protein sequence ID" value="CUJ86949.1"/>
    <property type="molecule type" value="Genomic_DNA"/>
</dbReference>
<gene>
    <name evidence="4" type="ORF">PH7735_00688</name>
</gene>
<reference evidence="5" key="1">
    <citation type="submission" date="2015-09" db="EMBL/GenBank/DDBJ databases">
        <authorList>
            <person name="Rodrigo-Torres Lidia"/>
            <person name="Arahal R.David."/>
        </authorList>
    </citation>
    <scope>NUCLEOTIDE SEQUENCE [LARGE SCALE GENOMIC DNA]</scope>
    <source>
        <strain evidence="5">CECT 7735</strain>
    </source>
</reference>
<sequence length="199" mass="22056">MQKPHPRVRLFAFPSMDRALNSDSFDFREVAMRPPIHIRRAMPGDRSAVTQLFRKSYPQLLPDEYSAPTLRAVLPHITTAQPGLLACGTYYLAQDDQGAVIGAGGWTDVSPARGVSREGEGHIRHVATHPSHLRRGIARDLIEHSLSAARDFGLSRMHCMSTLTARPFYEEMGFEAVGEIELTLAPGVHFPAVQMISEI</sequence>
<dbReference type="InterPro" id="IPR000182">
    <property type="entry name" value="GNAT_dom"/>
</dbReference>
<keyword evidence="1" id="KW-0808">Transferase</keyword>
<keyword evidence="2" id="KW-0012">Acyltransferase</keyword>
<feature type="domain" description="N-acetyltransferase" evidence="3">
    <location>
        <begin position="36"/>
        <end position="199"/>
    </location>
</feature>
<dbReference type="InterPro" id="IPR016181">
    <property type="entry name" value="Acyl_CoA_acyltransferase"/>
</dbReference>
<evidence type="ECO:0000259" key="3">
    <source>
        <dbReference type="PROSITE" id="PS51186"/>
    </source>
</evidence>
<dbReference type="SUPFAM" id="SSF55729">
    <property type="entry name" value="Acyl-CoA N-acyltransferases (Nat)"/>
    <property type="match status" value="1"/>
</dbReference>
<dbReference type="PANTHER" id="PTHR43877:SF1">
    <property type="entry name" value="ACETYLTRANSFERASE"/>
    <property type="match status" value="1"/>
</dbReference>
<dbReference type="PROSITE" id="PS51186">
    <property type="entry name" value="GNAT"/>
    <property type="match status" value="1"/>
</dbReference>
<dbReference type="STRING" id="1715693.PH7735_00688"/>
<evidence type="ECO:0000313" key="5">
    <source>
        <dbReference type="Proteomes" id="UP000051870"/>
    </source>
</evidence>
<evidence type="ECO:0000313" key="4">
    <source>
        <dbReference type="EMBL" id="CUJ86949.1"/>
    </source>
</evidence>
<accession>A0A0P1I2V1</accession>
<dbReference type="GO" id="GO:0016747">
    <property type="term" value="F:acyltransferase activity, transferring groups other than amino-acyl groups"/>
    <property type="evidence" value="ECO:0007669"/>
    <property type="project" value="InterPro"/>
</dbReference>
<dbReference type="Proteomes" id="UP000051870">
    <property type="component" value="Unassembled WGS sequence"/>
</dbReference>